<name>E2ASC0_CAMFO</name>
<dbReference type="AlphaFoldDB" id="E2ASC0"/>
<evidence type="ECO:0000313" key="3">
    <source>
        <dbReference type="Proteomes" id="UP000000311"/>
    </source>
</evidence>
<proteinExistence type="predicted"/>
<feature type="compositionally biased region" description="Basic and acidic residues" evidence="1">
    <location>
        <begin position="38"/>
        <end position="58"/>
    </location>
</feature>
<feature type="region of interest" description="Disordered" evidence="1">
    <location>
        <begin position="38"/>
        <end position="136"/>
    </location>
</feature>
<dbReference type="EMBL" id="GL442283">
    <property type="protein sequence ID" value="EFN63674.1"/>
    <property type="molecule type" value="Genomic_DNA"/>
</dbReference>
<dbReference type="InParanoid" id="E2ASC0"/>
<dbReference type="Proteomes" id="UP000000311">
    <property type="component" value="Unassembled WGS sequence"/>
</dbReference>
<reference evidence="2 3" key="1">
    <citation type="journal article" date="2010" name="Science">
        <title>Genomic comparison of the ants Camponotus floridanus and Harpegnathos saltator.</title>
        <authorList>
            <person name="Bonasio R."/>
            <person name="Zhang G."/>
            <person name="Ye C."/>
            <person name="Mutti N.S."/>
            <person name="Fang X."/>
            <person name="Qin N."/>
            <person name="Donahue G."/>
            <person name="Yang P."/>
            <person name="Li Q."/>
            <person name="Li C."/>
            <person name="Zhang P."/>
            <person name="Huang Z."/>
            <person name="Berger S.L."/>
            <person name="Reinberg D."/>
            <person name="Wang J."/>
            <person name="Liebig J."/>
        </authorList>
    </citation>
    <scope>NUCLEOTIDE SEQUENCE [LARGE SCALE GENOMIC DNA]</scope>
    <source>
        <strain evidence="3">C129</strain>
    </source>
</reference>
<accession>E2ASC0</accession>
<evidence type="ECO:0000256" key="1">
    <source>
        <dbReference type="SAM" id="MobiDB-lite"/>
    </source>
</evidence>
<gene>
    <name evidence="2" type="ORF">EAG_07197</name>
</gene>
<evidence type="ECO:0000313" key="2">
    <source>
        <dbReference type="EMBL" id="EFN63674.1"/>
    </source>
</evidence>
<organism evidence="3">
    <name type="scientific">Camponotus floridanus</name>
    <name type="common">Florida carpenter ant</name>
    <dbReference type="NCBI Taxonomy" id="104421"/>
    <lineage>
        <taxon>Eukaryota</taxon>
        <taxon>Metazoa</taxon>
        <taxon>Ecdysozoa</taxon>
        <taxon>Arthropoda</taxon>
        <taxon>Hexapoda</taxon>
        <taxon>Insecta</taxon>
        <taxon>Pterygota</taxon>
        <taxon>Neoptera</taxon>
        <taxon>Endopterygota</taxon>
        <taxon>Hymenoptera</taxon>
        <taxon>Apocrita</taxon>
        <taxon>Aculeata</taxon>
        <taxon>Formicoidea</taxon>
        <taxon>Formicidae</taxon>
        <taxon>Formicinae</taxon>
        <taxon>Camponotus</taxon>
    </lineage>
</organism>
<keyword evidence="3" id="KW-1185">Reference proteome</keyword>
<protein>
    <submittedName>
        <fullName evidence="2">Uncharacterized protein</fullName>
    </submittedName>
</protein>
<sequence>MSVASVLYSKTLMFLNRVRRPGRACNTAMCVKIPEDTERKRRREEEWTKASANKDHVARSHAAASRIIKTAGNPDSEATNNLPGCRRGTEIIPETDEDTAWPAGRVWADKDTTVKIPSSSNSGPLRKGNPPFSSLNFEGAENRPLLVKNRRDARIIGAGLEGLTEPFR</sequence>